<dbReference type="InterPro" id="IPR000843">
    <property type="entry name" value="HTH_LacI"/>
</dbReference>
<dbReference type="AlphaFoldDB" id="A0A495IGB6"/>
<dbReference type="Pfam" id="PF00356">
    <property type="entry name" value="LacI"/>
    <property type="match status" value="1"/>
</dbReference>
<evidence type="ECO:0000256" key="2">
    <source>
        <dbReference type="ARBA" id="ARBA00023125"/>
    </source>
</evidence>
<dbReference type="Gene3D" id="1.10.260.40">
    <property type="entry name" value="lambda repressor-like DNA-binding domains"/>
    <property type="match status" value="1"/>
</dbReference>
<evidence type="ECO:0000256" key="3">
    <source>
        <dbReference type="ARBA" id="ARBA00023163"/>
    </source>
</evidence>
<dbReference type="SMART" id="SM00354">
    <property type="entry name" value="HTH_LACI"/>
    <property type="match status" value="1"/>
</dbReference>
<name>A0A495IGB6_9MICO</name>
<dbReference type="Gene3D" id="3.40.50.2300">
    <property type="match status" value="2"/>
</dbReference>
<dbReference type="Proteomes" id="UP000280008">
    <property type="component" value="Unassembled WGS sequence"/>
</dbReference>
<evidence type="ECO:0000259" key="4">
    <source>
        <dbReference type="PROSITE" id="PS50932"/>
    </source>
</evidence>
<dbReference type="GO" id="GO:0003700">
    <property type="term" value="F:DNA-binding transcription factor activity"/>
    <property type="evidence" value="ECO:0007669"/>
    <property type="project" value="TreeGrafter"/>
</dbReference>
<sequence>MTEVRAEGPDSVPPRQKAPTIYDVARLAGVSHQTVSRHIKGHRISDQSRERVEKAIDDLDFQPNSAARSLATRSSRRIGALAYEMTQLGPMTTLSGAASLAREAGFVLDIVTMNPVDPTSARAAIDLVKQNDLAGILAFTPTDDVRLELESTRFRVPVYVEHEVDDDAHRGNLNYDAAAVVAEHLLGLGHRSFAHVAGPGNWPSSRLRAAGFADTLRAAGVTPPQAEEGDWNPASGFDAMTRILRRGERFTAVFAANDQMAIGAIAALAGAGLRVPDDVSVAGIDDIAEAAFVSPTLTTVPMRFAGQGRFAFRRLLAMINGETLPELGDELRGTLVVRQSTGAPADASR</sequence>
<dbReference type="RefSeq" id="WP_170159871.1">
    <property type="nucleotide sequence ID" value="NZ_RBKS01000001.1"/>
</dbReference>
<dbReference type="InterPro" id="IPR046335">
    <property type="entry name" value="LacI/GalR-like_sensor"/>
</dbReference>
<keyword evidence="6" id="KW-1185">Reference proteome</keyword>
<dbReference type="InterPro" id="IPR028082">
    <property type="entry name" value="Peripla_BP_I"/>
</dbReference>
<dbReference type="PANTHER" id="PTHR30146">
    <property type="entry name" value="LACI-RELATED TRANSCRIPTIONAL REPRESSOR"/>
    <property type="match status" value="1"/>
</dbReference>
<dbReference type="PANTHER" id="PTHR30146:SF109">
    <property type="entry name" value="HTH-TYPE TRANSCRIPTIONAL REGULATOR GALS"/>
    <property type="match status" value="1"/>
</dbReference>
<organism evidence="5 6">
    <name type="scientific">Frondihabitans australicus</name>
    <dbReference type="NCBI Taxonomy" id="386892"/>
    <lineage>
        <taxon>Bacteria</taxon>
        <taxon>Bacillati</taxon>
        <taxon>Actinomycetota</taxon>
        <taxon>Actinomycetes</taxon>
        <taxon>Micrococcales</taxon>
        <taxon>Microbacteriaceae</taxon>
        <taxon>Frondihabitans</taxon>
    </lineage>
</organism>
<evidence type="ECO:0000313" key="5">
    <source>
        <dbReference type="EMBL" id="RKR74448.1"/>
    </source>
</evidence>
<gene>
    <name evidence="5" type="ORF">C8E83_1561</name>
</gene>
<dbReference type="SUPFAM" id="SSF53822">
    <property type="entry name" value="Periplasmic binding protein-like I"/>
    <property type="match status" value="1"/>
</dbReference>
<dbReference type="CDD" id="cd01574">
    <property type="entry name" value="PBP1_LacI"/>
    <property type="match status" value="1"/>
</dbReference>
<dbReference type="Pfam" id="PF13377">
    <property type="entry name" value="Peripla_BP_3"/>
    <property type="match status" value="1"/>
</dbReference>
<keyword evidence="1" id="KW-0805">Transcription regulation</keyword>
<proteinExistence type="predicted"/>
<feature type="domain" description="HTH lacI-type" evidence="4">
    <location>
        <begin position="19"/>
        <end position="72"/>
    </location>
</feature>
<dbReference type="EMBL" id="RBKS01000001">
    <property type="protein sequence ID" value="RKR74448.1"/>
    <property type="molecule type" value="Genomic_DNA"/>
</dbReference>
<dbReference type="PROSITE" id="PS50932">
    <property type="entry name" value="HTH_LACI_2"/>
    <property type="match status" value="1"/>
</dbReference>
<dbReference type="CDD" id="cd01392">
    <property type="entry name" value="HTH_LacI"/>
    <property type="match status" value="1"/>
</dbReference>
<dbReference type="SUPFAM" id="SSF47413">
    <property type="entry name" value="lambda repressor-like DNA-binding domains"/>
    <property type="match status" value="1"/>
</dbReference>
<accession>A0A495IGB6</accession>
<dbReference type="GO" id="GO:0000976">
    <property type="term" value="F:transcription cis-regulatory region binding"/>
    <property type="evidence" value="ECO:0007669"/>
    <property type="project" value="TreeGrafter"/>
</dbReference>
<comment type="caution">
    <text evidence="5">The sequence shown here is derived from an EMBL/GenBank/DDBJ whole genome shotgun (WGS) entry which is preliminary data.</text>
</comment>
<reference evidence="5 6" key="1">
    <citation type="submission" date="2018-10" db="EMBL/GenBank/DDBJ databases">
        <title>Sequencing the genomes of 1000 actinobacteria strains.</title>
        <authorList>
            <person name="Klenk H.-P."/>
        </authorList>
    </citation>
    <scope>NUCLEOTIDE SEQUENCE [LARGE SCALE GENOMIC DNA]</scope>
    <source>
        <strain evidence="5 6">DSM 17894</strain>
    </source>
</reference>
<keyword evidence="2" id="KW-0238">DNA-binding</keyword>
<evidence type="ECO:0000313" key="6">
    <source>
        <dbReference type="Proteomes" id="UP000280008"/>
    </source>
</evidence>
<protein>
    <submittedName>
        <fullName evidence="5">LacI family transcriptional regulator</fullName>
    </submittedName>
</protein>
<evidence type="ECO:0000256" key="1">
    <source>
        <dbReference type="ARBA" id="ARBA00023015"/>
    </source>
</evidence>
<dbReference type="InterPro" id="IPR010982">
    <property type="entry name" value="Lambda_DNA-bd_dom_sf"/>
</dbReference>
<keyword evidence="3" id="KW-0804">Transcription</keyword>